<organism evidence="21 22">
    <name type="scientific">Chanos chanos</name>
    <name type="common">Milkfish</name>
    <name type="synonym">Mugil chanos</name>
    <dbReference type="NCBI Taxonomy" id="29144"/>
    <lineage>
        <taxon>Eukaryota</taxon>
        <taxon>Metazoa</taxon>
        <taxon>Chordata</taxon>
        <taxon>Craniata</taxon>
        <taxon>Vertebrata</taxon>
        <taxon>Euteleostomi</taxon>
        <taxon>Actinopterygii</taxon>
        <taxon>Neopterygii</taxon>
        <taxon>Teleostei</taxon>
        <taxon>Ostariophysi</taxon>
        <taxon>Gonorynchiformes</taxon>
        <taxon>Chanidae</taxon>
        <taxon>Chanos</taxon>
    </lineage>
</organism>
<keyword evidence="21" id="KW-1185">Reference proteome</keyword>
<keyword evidence="15" id="KW-0325">Glycoprotein</keyword>
<dbReference type="FunFam" id="1.20.5.930:FF:000001">
    <property type="entry name" value="Integrin subunit alpha V"/>
    <property type="match status" value="1"/>
</dbReference>
<gene>
    <name evidence="22" type="primary">itga5</name>
</gene>
<dbReference type="PROSITE" id="PS51470">
    <property type="entry name" value="FG_GAP"/>
    <property type="match status" value="6"/>
</dbReference>
<reference evidence="22" key="1">
    <citation type="submission" date="2025-08" db="UniProtKB">
        <authorList>
            <consortium name="RefSeq"/>
        </authorList>
    </citation>
    <scope>IDENTIFICATION</scope>
</reference>
<evidence type="ECO:0000256" key="16">
    <source>
        <dbReference type="PROSITE-ProRule" id="PRU00803"/>
    </source>
</evidence>
<dbReference type="PANTHER" id="PTHR23220:SF3">
    <property type="entry name" value="INTEGRIN ALPHA-5"/>
    <property type="match status" value="1"/>
</dbReference>
<keyword evidence="10 17" id="KW-1133">Transmembrane helix</keyword>
<comment type="similarity">
    <text evidence="2 17">Belongs to the integrin alpha chain family.</text>
</comment>
<dbReference type="Pfam" id="PF08441">
    <property type="entry name" value="Integrin_A_Ig_1"/>
    <property type="match status" value="1"/>
</dbReference>
<dbReference type="GO" id="GO:0007160">
    <property type="term" value="P:cell-matrix adhesion"/>
    <property type="evidence" value="ECO:0007669"/>
    <property type="project" value="TreeGrafter"/>
</dbReference>
<dbReference type="GO" id="GO:0033627">
    <property type="term" value="P:cell adhesion mediated by integrin"/>
    <property type="evidence" value="ECO:0007669"/>
    <property type="project" value="TreeGrafter"/>
</dbReference>
<evidence type="ECO:0000256" key="2">
    <source>
        <dbReference type="ARBA" id="ARBA00008054"/>
    </source>
</evidence>
<keyword evidence="7" id="KW-0677">Repeat</keyword>
<feature type="domain" description="Integrin alpha third immunoglobulin-like" evidence="20">
    <location>
        <begin position="790"/>
        <end position="996"/>
    </location>
</feature>
<keyword evidence="5" id="KW-0479">Metal-binding</keyword>
<feature type="domain" description="Integrin alpha second immunoglobulin-like" evidence="19">
    <location>
        <begin position="642"/>
        <end position="782"/>
    </location>
</feature>
<evidence type="ECO:0000256" key="12">
    <source>
        <dbReference type="ARBA" id="ARBA00023136"/>
    </source>
</evidence>
<feature type="repeat" description="FG-GAP" evidence="16">
    <location>
        <begin position="37"/>
        <end position="102"/>
    </location>
</feature>
<evidence type="ECO:0000256" key="4">
    <source>
        <dbReference type="ARBA" id="ARBA00022692"/>
    </source>
</evidence>
<dbReference type="GO" id="GO:0009897">
    <property type="term" value="C:external side of plasma membrane"/>
    <property type="evidence" value="ECO:0007669"/>
    <property type="project" value="TreeGrafter"/>
</dbReference>
<dbReference type="Gene3D" id="1.20.5.930">
    <property type="entry name" value="Bicelle-embedded integrin alpha(iib) transmembrane segment"/>
    <property type="match status" value="1"/>
</dbReference>
<protein>
    <submittedName>
        <fullName evidence="22">Integrin alpha-5</fullName>
    </submittedName>
</protein>
<dbReference type="SUPFAM" id="SSF69318">
    <property type="entry name" value="Integrin alpha N-terminal domain"/>
    <property type="match status" value="1"/>
</dbReference>
<accession>A0A6J2V0G0</accession>
<keyword evidence="6 17" id="KW-0732">Signal</keyword>
<keyword evidence="9 17" id="KW-0130">Cell adhesion</keyword>
<evidence type="ECO:0000259" key="18">
    <source>
        <dbReference type="Pfam" id="PF08441"/>
    </source>
</evidence>
<dbReference type="InterPro" id="IPR028994">
    <property type="entry name" value="Integrin_alpha_N"/>
</dbReference>
<feature type="repeat" description="FG-GAP" evidence="16">
    <location>
        <begin position="118"/>
        <end position="179"/>
    </location>
</feature>
<feature type="repeat" description="FG-GAP" evidence="16">
    <location>
        <begin position="184"/>
        <end position="236"/>
    </location>
</feature>
<feature type="repeat" description="FG-GAP" evidence="16">
    <location>
        <begin position="371"/>
        <end position="429"/>
    </location>
</feature>
<evidence type="ECO:0000256" key="8">
    <source>
        <dbReference type="ARBA" id="ARBA00022837"/>
    </source>
</evidence>
<dbReference type="Pfam" id="PF20805">
    <property type="entry name" value="Integrin_A_Ig_2"/>
    <property type="match status" value="1"/>
</dbReference>
<evidence type="ECO:0000256" key="9">
    <source>
        <dbReference type="ARBA" id="ARBA00022889"/>
    </source>
</evidence>
<feature type="signal peptide" evidence="17">
    <location>
        <begin position="1"/>
        <end position="35"/>
    </location>
</feature>
<dbReference type="FunFam" id="2.60.40.1510:FF:000001">
    <property type="entry name" value="Integrin alpha V"/>
    <property type="match status" value="1"/>
</dbReference>
<evidence type="ECO:0000256" key="14">
    <source>
        <dbReference type="ARBA" id="ARBA00023170"/>
    </source>
</evidence>
<dbReference type="PROSITE" id="PS00242">
    <property type="entry name" value="INTEGRIN_ALPHA"/>
    <property type="match status" value="1"/>
</dbReference>
<sequence length="1055" mass="116898">MGSKRHNSKSTANLLHWSSIPHFRVVLVLLPLCAAFNLDVENPSVYSGPQGSYFGYSVDFYMPKSSSLSVVVGAPKANTSQPNITEGGSVFYCPWEQSWTDCRSIEFDIKGDRSVKLNDTVHQAEFKSRQWFGATVRSHDNMILACAPLYSWRTGQDEAHSDTTGSCYLSVENFTKFVEYAPCRTEFHGEKGQGYCQGGFSADFTKDGKVVLGGPGSYFWQGQVISAVKEEIIKAYYPDYFLTSVTGQIQTMQKSSVTNFDDNYMGYSVAVGEFSGDDQEDFVTGIPRGVRLHGQVSILNGTLHSLKTFTGEQMGSYYGYSLATTDINSDGLMDLLVGAPMFMVRDSDGRLEELGRVYVYLQKGPLDLTPQLPQLTGTQVFGRFGSSIAPLGDLNQDGFNDVAISCPFGGEDKQGLVLIYNGHAGGLRDKPSQVISGQWASASLPASFGFALRGNKDLDGNGYPDLIVGAFGADKAILYRSRPIVNTSATLSINPTMINPEEKTCTISKDNESMSVPCVNLSFCLAASGKHLPDNLAFNVEVQLDSHKQKQKGAVRRALFLDSEQPSLQKSMVVPKGARVCHDTKIYLRDEKEFRDKLSPIVVSVDFGLNPHAAADKHGLRPILSYQTAQLIEQKAQILLDCGDDNICVPDLKLSVHGDRKEVYMGDENSLTLTFNARNDGGGAYEAELYVVLPPEADYSGIARNNESLAQLTCSYETENQTRYLSCDLGNPMKSGTSLLAGLRFTVPRLKDTRKVVQFDLQIRSKNENNSQSEVVSYKLEVVVHADVLLQGVSRPDKVFFPPQNWKGTKNLVMEQDVGPPVQHVYEFLNKGPSRISHALLKLKCPLSLQMYNFMYLLEVNTEGPVNCSSNNVVNRRNLRIQQSSTEQTPLVSSSQKHHIERRETHKGMLAELTNLSCSNVECWTLQCNVGLLEKGTSAILKVRSRIWAETFIERKYKNYVLECLASYTVEKMPYVILPKVTPRGEKKVVTQVVWNKPDSQYAVPLWIIILAILAGLLLLALLIYVLYKLGFFKRTPYGTAMEKAELKPQAASEA</sequence>
<dbReference type="InterPro" id="IPR048285">
    <property type="entry name" value="Integrin_alpha_Ig-like_2"/>
</dbReference>
<dbReference type="GO" id="GO:0046872">
    <property type="term" value="F:metal ion binding"/>
    <property type="evidence" value="ECO:0007669"/>
    <property type="project" value="UniProtKB-KW"/>
</dbReference>
<feature type="chain" id="PRO_5027157411" evidence="17">
    <location>
        <begin position="36"/>
        <end position="1055"/>
    </location>
</feature>
<evidence type="ECO:0000256" key="6">
    <source>
        <dbReference type="ARBA" id="ARBA00022729"/>
    </source>
</evidence>
<dbReference type="GO" id="GO:0001525">
    <property type="term" value="P:angiogenesis"/>
    <property type="evidence" value="ECO:0007669"/>
    <property type="project" value="TreeGrafter"/>
</dbReference>
<dbReference type="OrthoDB" id="5317514at2759"/>
<dbReference type="InterPro" id="IPR018184">
    <property type="entry name" value="Integrin_alpha_C_CS"/>
</dbReference>
<dbReference type="Gene3D" id="2.130.10.130">
    <property type="entry name" value="Integrin alpha, N-terminal"/>
    <property type="match status" value="1"/>
</dbReference>
<keyword evidence="8" id="KW-0106">Calcium</keyword>
<dbReference type="SMART" id="SM00191">
    <property type="entry name" value="Int_alpha"/>
    <property type="match status" value="5"/>
</dbReference>
<evidence type="ECO:0000256" key="5">
    <source>
        <dbReference type="ARBA" id="ARBA00022723"/>
    </source>
</evidence>
<dbReference type="Gene3D" id="2.60.40.1460">
    <property type="entry name" value="Integrin domains. Chain A, domain 2"/>
    <property type="match status" value="1"/>
</dbReference>
<dbReference type="Gene3D" id="2.60.40.1530">
    <property type="entry name" value="ntegrin, alpha v. Chain A, domain 4"/>
    <property type="match status" value="1"/>
</dbReference>
<dbReference type="CTD" id="3678"/>
<dbReference type="AlphaFoldDB" id="A0A6J2V0G0"/>
<name>A0A6J2V0G0_CHACN</name>
<dbReference type="PANTHER" id="PTHR23220">
    <property type="entry name" value="INTEGRIN ALPHA"/>
    <property type="match status" value="1"/>
</dbReference>
<proteinExistence type="inferred from homology"/>
<dbReference type="GO" id="GO:0098609">
    <property type="term" value="P:cell-cell adhesion"/>
    <property type="evidence" value="ECO:0007669"/>
    <property type="project" value="TreeGrafter"/>
</dbReference>
<evidence type="ECO:0000313" key="21">
    <source>
        <dbReference type="Proteomes" id="UP000504632"/>
    </source>
</evidence>
<feature type="repeat" description="FG-GAP" evidence="16">
    <location>
        <begin position="433"/>
        <end position="496"/>
    </location>
</feature>
<feature type="repeat" description="FG-GAP" evidence="16">
    <location>
        <begin position="304"/>
        <end position="369"/>
    </location>
</feature>
<dbReference type="FunCoup" id="A0A6J2V0G0">
    <property type="interactions" value="983"/>
</dbReference>
<evidence type="ECO:0000256" key="10">
    <source>
        <dbReference type="ARBA" id="ARBA00022989"/>
    </source>
</evidence>
<evidence type="ECO:0000256" key="13">
    <source>
        <dbReference type="ARBA" id="ARBA00023157"/>
    </source>
</evidence>
<evidence type="ECO:0000256" key="11">
    <source>
        <dbReference type="ARBA" id="ARBA00023037"/>
    </source>
</evidence>
<comment type="subcellular location">
    <subcellularLocation>
        <location evidence="1 17">Membrane</location>
        <topology evidence="1 17">Single-pass type I membrane protein</topology>
    </subcellularLocation>
</comment>
<dbReference type="InterPro" id="IPR032695">
    <property type="entry name" value="Integrin_dom_sf"/>
</dbReference>
<dbReference type="FunFam" id="2.60.40.1460:FF:000001">
    <property type="entry name" value="Integrin, alpha V"/>
    <property type="match status" value="1"/>
</dbReference>
<dbReference type="GeneID" id="115808474"/>
<dbReference type="Proteomes" id="UP000504632">
    <property type="component" value="Chromosome 3"/>
</dbReference>
<evidence type="ECO:0000256" key="1">
    <source>
        <dbReference type="ARBA" id="ARBA00004479"/>
    </source>
</evidence>
<feature type="transmembrane region" description="Helical" evidence="17">
    <location>
        <begin position="1006"/>
        <end position="1028"/>
    </location>
</feature>
<keyword evidence="14 17" id="KW-0675">Receptor</keyword>
<evidence type="ECO:0000256" key="17">
    <source>
        <dbReference type="RuleBase" id="RU003762"/>
    </source>
</evidence>
<feature type="domain" description="Integrin alpha first immunoglubulin-like" evidence="18">
    <location>
        <begin position="481"/>
        <end position="641"/>
    </location>
</feature>
<dbReference type="RefSeq" id="XP_030625729.1">
    <property type="nucleotide sequence ID" value="XM_030769869.1"/>
</dbReference>
<keyword evidence="12 17" id="KW-0472">Membrane</keyword>
<dbReference type="GO" id="GO:0005178">
    <property type="term" value="F:integrin binding"/>
    <property type="evidence" value="ECO:0007669"/>
    <property type="project" value="TreeGrafter"/>
</dbReference>
<dbReference type="GO" id="GO:0008305">
    <property type="term" value="C:integrin complex"/>
    <property type="evidence" value="ECO:0007669"/>
    <property type="project" value="InterPro"/>
</dbReference>
<dbReference type="Pfam" id="PF20806">
    <property type="entry name" value="Integrin_A_Ig_3"/>
    <property type="match status" value="1"/>
</dbReference>
<dbReference type="InterPro" id="IPR013649">
    <property type="entry name" value="Integrin_alpha_Ig-like_1"/>
</dbReference>
<dbReference type="InParanoid" id="A0A6J2V0G0"/>
<keyword evidence="4 17" id="KW-0812">Transmembrane</keyword>
<evidence type="ECO:0000259" key="19">
    <source>
        <dbReference type="Pfam" id="PF20805"/>
    </source>
</evidence>
<dbReference type="FunFam" id="2.130.10.130:FF:000003">
    <property type="entry name" value="Integrin alpha V"/>
    <property type="match status" value="1"/>
</dbReference>
<keyword evidence="11 17" id="KW-0401">Integrin</keyword>
<evidence type="ECO:0000313" key="22">
    <source>
        <dbReference type="RefSeq" id="XP_030625729.1"/>
    </source>
</evidence>
<evidence type="ECO:0000259" key="20">
    <source>
        <dbReference type="Pfam" id="PF20806"/>
    </source>
</evidence>
<evidence type="ECO:0000256" key="3">
    <source>
        <dbReference type="ARBA" id="ARBA00022685"/>
    </source>
</evidence>
<dbReference type="SUPFAM" id="SSF69179">
    <property type="entry name" value="Integrin domains"/>
    <property type="match status" value="3"/>
</dbReference>
<dbReference type="InterPro" id="IPR013517">
    <property type="entry name" value="FG-GAP"/>
</dbReference>
<dbReference type="InterPro" id="IPR000413">
    <property type="entry name" value="Integrin_alpha"/>
</dbReference>
<dbReference type="GO" id="GO:0007229">
    <property type="term" value="P:integrin-mediated signaling pathway"/>
    <property type="evidence" value="ECO:0007669"/>
    <property type="project" value="UniProtKB-KW"/>
</dbReference>
<dbReference type="PRINTS" id="PR01185">
    <property type="entry name" value="INTEGRINA"/>
</dbReference>
<keyword evidence="3" id="KW-0165">Cleavage on pair of basic residues</keyword>
<evidence type="ECO:0000256" key="7">
    <source>
        <dbReference type="ARBA" id="ARBA00022737"/>
    </source>
</evidence>
<evidence type="ECO:0000256" key="15">
    <source>
        <dbReference type="ARBA" id="ARBA00023180"/>
    </source>
</evidence>
<keyword evidence="13" id="KW-1015">Disulfide bond</keyword>
<dbReference type="Gene3D" id="2.60.40.1510">
    <property type="entry name" value="ntegrin, alpha v. Chain A, domain 3"/>
    <property type="match status" value="1"/>
</dbReference>
<dbReference type="Pfam" id="PF01839">
    <property type="entry name" value="FG-GAP"/>
    <property type="match status" value="2"/>
</dbReference>
<dbReference type="InterPro" id="IPR048286">
    <property type="entry name" value="Integrin_alpha_Ig-like_3"/>
</dbReference>
<dbReference type="InterPro" id="IPR013519">
    <property type="entry name" value="Int_alpha_beta-p"/>
</dbReference>